<feature type="compositionally biased region" description="Low complexity" evidence="1">
    <location>
        <begin position="134"/>
        <end position="143"/>
    </location>
</feature>
<feature type="region of interest" description="Disordered" evidence="1">
    <location>
        <begin position="1"/>
        <end position="23"/>
    </location>
</feature>
<evidence type="ECO:0000256" key="1">
    <source>
        <dbReference type="SAM" id="MobiDB-lite"/>
    </source>
</evidence>
<dbReference type="AlphaFoldDB" id="A0A2C5YL89"/>
<feature type="compositionally biased region" description="Acidic residues" evidence="1">
    <location>
        <begin position="176"/>
        <end position="188"/>
    </location>
</feature>
<organism evidence="2 3">
    <name type="scientific">Ophiocordyceps australis</name>
    <dbReference type="NCBI Taxonomy" id="1399860"/>
    <lineage>
        <taxon>Eukaryota</taxon>
        <taxon>Fungi</taxon>
        <taxon>Dikarya</taxon>
        <taxon>Ascomycota</taxon>
        <taxon>Pezizomycotina</taxon>
        <taxon>Sordariomycetes</taxon>
        <taxon>Hypocreomycetidae</taxon>
        <taxon>Hypocreales</taxon>
        <taxon>Ophiocordycipitaceae</taxon>
        <taxon>Ophiocordyceps</taxon>
    </lineage>
</organism>
<gene>
    <name evidence="2" type="ORF">CDD82_691</name>
</gene>
<evidence type="ECO:0000313" key="2">
    <source>
        <dbReference type="EMBL" id="PHH68260.1"/>
    </source>
</evidence>
<dbReference type="EMBL" id="NJEU01001176">
    <property type="protein sequence ID" value="PHH68260.1"/>
    <property type="molecule type" value="Genomic_DNA"/>
</dbReference>
<proteinExistence type="predicted"/>
<accession>A0A2C5YL89</accession>
<dbReference type="Proteomes" id="UP000224854">
    <property type="component" value="Unassembled WGS sequence"/>
</dbReference>
<evidence type="ECO:0000313" key="3">
    <source>
        <dbReference type="Proteomes" id="UP000224854"/>
    </source>
</evidence>
<comment type="caution">
    <text evidence="2">The sequence shown here is derived from an EMBL/GenBank/DDBJ whole genome shotgun (WGS) entry which is preliminary data.</text>
</comment>
<name>A0A2C5YL89_9HYPO</name>
<feature type="region of interest" description="Disordered" evidence="1">
    <location>
        <begin position="129"/>
        <end position="188"/>
    </location>
</feature>
<keyword evidence="3" id="KW-1185">Reference proteome</keyword>
<feature type="compositionally biased region" description="Low complexity" evidence="1">
    <location>
        <begin position="9"/>
        <end position="22"/>
    </location>
</feature>
<reference evidence="2 3" key="1">
    <citation type="submission" date="2017-06" db="EMBL/GenBank/DDBJ databases">
        <title>Ant-infecting Ophiocordyceps genomes reveal a high diversity of potential behavioral manipulation genes and a possible major role for enterotoxins.</title>
        <authorList>
            <person name="De Bekker C."/>
            <person name="Evans H.C."/>
            <person name="Brachmann A."/>
            <person name="Hughes D.P."/>
        </authorList>
    </citation>
    <scope>NUCLEOTIDE SEQUENCE [LARGE SCALE GENOMIC DNA]</scope>
    <source>
        <strain evidence="2 3">1348a</strain>
    </source>
</reference>
<sequence>MPPQPKQPKQPTHAHTPTHTLPKMPTFALGQLELVDMLEPFLRGPQRAVWEMPWQEVALRTNKTGDTLQQLMARVIVRPGYLNALLIASRGRLADPCANKCAHNGGHPFAECRTIDGFQGDACAAYAVHDSDNDSSSSSSESESSSDDEEDVPQPSRAVGTPSTPVATRTVVVLSSDEETSDSDDSDE</sequence>
<protein>
    <submittedName>
        <fullName evidence="2">Uncharacterized protein</fullName>
    </submittedName>
</protein>